<dbReference type="SUPFAM" id="SSF51905">
    <property type="entry name" value="FAD/NAD(P)-binding domain"/>
    <property type="match status" value="1"/>
</dbReference>
<dbReference type="Gene3D" id="3.30.9.10">
    <property type="entry name" value="D-Amino Acid Oxidase, subunit A, domain 2"/>
    <property type="match status" value="1"/>
</dbReference>
<keyword evidence="4" id="KW-0560">Oxidoreductase</keyword>
<reference evidence="6 7" key="1">
    <citation type="submission" date="2023-06" db="EMBL/GenBank/DDBJ databases">
        <title>Black Yeasts Isolated from many extreme environments.</title>
        <authorList>
            <person name="Coleine C."/>
            <person name="Stajich J.E."/>
            <person name="Selbmann L."/>
        </authorList>
    </citation>
    <scope>NUCLEOTIDE SEQUENCE [LARGE SCALE GENOMIC DNA]</scope>
    <source>
        <strain evidence="6 7">CCFEE 5887</strain>
    </source>
</reference>
<protein>
    <recommendedName>
        <fullName evidence="5">FAD-binding domain-containing protein</fullName>
    </recommendedName>
</protein>
<feature type="domain" description="FAD-binding" evidence="5">
    <location>
        <begin position="5"/>
        <end position="360"/>
    </location>
</feature>
<evidence type="ECO:0000313" key="6">
    <source>
        <dbReference type="EMBL" id="KAK5541966.1"/>
    </source>
</evidence>
<evidence type="ECO:0000256" key="3">
    <source>
        <dbReference type="ARBA" id="ARBA00022827"/>
    </source>
</evidence>
<dbReference type="PANTHER" id="PTHR43004">
    <property type="entry name" value="TRK SYSTEM POTASSIUM UPTAKE PROTEIN"/>
    <property type="match status" value="1"/>
</dbReference>
<organism evidence="6 7">
    <name type="scientific">Vermiconidia calcicola</name>
    <dbReference type="NCBI Taxonomy" id="1690605"/>
    <lineage>
        <taxon>Eukaryota</taxon>
        <taxon>Fungi</taxon>
        <taxon>Dikarya</taxon>
        <taxon>Ascomycota</taxon>
        <taxon>Pezizomycotina</taxon>
        <taxon>Dothideomycetes</taxon>
        <taxon>Dothideomycetidae</taxon>
        <taxon>Mycosphaerellales</taxon>
        <taxon>Extremaceae</taxon>
        <taxon>Vermiconidia</taxon>
    </lineage>
</organism>
<dbReference type="Pfam" id="PF01494">
    <property type="entry name" value="FAD_binding_3"/>
    <property type="match status" value="1"/>
</dbReference>
<dbReference type="Gene3D" id="3.50.50.60">
    <property type="entry name" value="FAD/NAD(P)-binding domain"/>
    <property type="match status" value="1"/>
</dbReference>
<evidence type="ECO:0000259" key="5">
    <source>
        <dbReference type="Pfam" id="PF01494"/>
    </source>
</evidence>
<evidence type="ECO:0000256" key="4">
    <source>
        <dbReference type="ARBA" id="ARBA00023002"/>
    </source>
</evidence>
<evidence type="ECO:0000313" key="7">
    <source>
        <dbReference type="Proteomes" id="UP001345827"/>
    </source>
</evidence>
<dbReference type="PRINTS" id="PR00420">
    <property type="entry name" value="RNGMNOXGNASE"/>
</dbReference>
<dbReference type="InterPro" id="IPR036188">
    <property type="entry name" value="FAD/NAD-bd_sf"/>
</dbReference>
<accession>A0AAV9QGZ3</accession>
<evidence type="ECO:0000256" key="1">
    <source>
        <dbReference type="ARBA" id="ARBA00001974"/>
    </source>
</evidence>
<dbReference type="PANTHER" id="PTHR43004:SF19">
    <property type="entry name" value="BINDING MONOOXYGENASE, PUTATIVE (JCVI)-RELATED"/>
    <property type="match status" value="1"/>
</dbReference>
<comment type="caution">
    <text evidence="6">The sequence shown here is derived from an EMBL/GenBank/DDBJ whole genome shotgun (WGS) entry which is preliminary data.</text>
</comment>
<sequence length="419" mass="46199">MAKSSIIIVGAGPVGLFLALRLTQLGIRVTVLERDESNPPVPRALGYFGAAMFALQRAGIWEAVRDSGPTFGDLGWRKLAKDNPDGSKAWGDEIAYWNIAATTPYKKGEPGWGMVIMGQDQLRAIMLPRIKESGLADFQWGYGLKSLTQDETAVTIQAVNSKDEEKIFTADFVVAADGGKSQTRKQLGIKLDGFTWPEIIISSDVRLDLEIPGRTGVNYIIDPVNWGFFCPLEHQRTDGPTLYRVTFPVSDKEMEPEVFEATVRAKFDITVPGPRPLKYEVVRQTPYRVHQRLATTMNVGRVCLVGDAAHLNAPWGAFGLTTGLLDSESLADALEYIIKDNKPLSILQTWSEARRKAFSAVSNPISTANKLRCSNLNPETAAEDDAFLKAIVSNDQEALARIAGGFQDWRTNMSELLSY</sequence>
<proteinExistence type="predicted"/>
<dbReference type="GO" id="GO:0071949">
    <property type="term" value="F:FAD binding"/>
    <property type="evidence" value="ECO:0007669"/>
    <property type="project" value="InterPro"/>
</dbReference>
<dbReference type="InterPro" id="IPR002938">
    <property type="entry name" value="FAD-bd"/>
</dbReference>
<dbReference type="AlphaFoldDB" id="A0AAV9QGZ3"/>
<dbReference type="Proteomes" id="UP001345827">
    <property type="component" value="Unassembled WGS sequence"/>
</dbReference>
<dbReference type="GO" id="GO:0016709">
    <property type="term" value="F:oxidoreductase activity, acting on paired donors, with incorporation or reduction of molecular oxygen, NAD(P)H as one donor, and incorporation of one atom of oxygen"/>
    <property type="evidence" value="ECO:0007669"/>
    <property type="project" value="UniProtKB-ARBA"/>
</dbReference>
<name>A0AAV9QGZ3_9PEZI</name>
<comment type="cofactor">
    <cofactor evidence="1">
        <name>FAD</name>
        <dbReference type="ChEBI" id="CHEBI:57692"/>
    </cofactor>
</comment>
<gene>
    <name evidence="6" type="ORF">LTR25_001851</name>
</gene>
<evidence type="ECO:0000256" key="2">
    <source>
        <dbReference type="ARBA" id="ARBA00022630"/>
    </source>
</evidence>
<keyword evidence="7" id="KW-1185">Reference proteome</keyword>
<keyword evidence="2" id="KW-0285">Flavoprotein</keyword>
<dbReference type="InterPro" id="IPR050641">
    <property type="entry name" value="RIFMO-like"/>
</dbReference>
<keyword evidence="3" id="KW-0274">FAD</keyword>
<dbReference type="EMBL" id="JAXLQG010000003">
    <property type="protein sequence ID" value="KAK5541966.1"/>
    <property type="molecule type" value="Genomic_DNA"/>
</dbReference>